<dbReference type="EMBL" id="CM042015">
    <property type="protein sequence ID" value="KAI3709540.1"/>
    <property type="molecule type" value="Genomic_DNA"/>
</dbReference>
<name>A0ACB9AM90_CICIN</name>
<gene>
    <name evidence="1" type="ORF">L2E82_39302</name>
</gene>
<comment type="caution">
    <text evidence="1">The sequence shown here is derived from an EMBL/GenBank/DDBJ whole genome shotgun (WGS) entry which is preliminary data.</text>
</comment>
<reference evidence="2" key="1">
    <citation type="journal article" date="2022" name="Mol. Ecol. Resour.">
        <title>The genomes of chicory, endive, great burdock and yacon provide insights into Asteraceae palaeo-polyploidization history and plant inulin production.</title>
        <authorList>
            <person name="Fan W."/>
            <person name="Wang S."/>
            <person name="Wang H."/>
            <person name="Wang A."/>
            <person name="Jiang F."/>
            <person name="Liu H."/>
            <person name="Zhao H."/>
            <person name="Xu D."/>
            <person name="Zhang Y."/>
        </authorList>
    </citation>
    <scope>NUCLEOTIDE SEQUENCE [LARGE SCALE GENOMIC DNA]</scope>
    <source>
        <strain evidence="2">cv. Punajuju</strain>
    </source>
</reference>
<organism evidence="1 2">
    <name type="scientific">Cichorium intybus</name>
    <name type="common">Chicory</name>
    <dbReference type="NCBI Taxonomy" id="13427"/>
    <lineage>
        <taxon>Eukaryota</taxon>
        <taxon>Viridiplantae</taxon>
        <taxon>Streptophyta</taxon>
        <taxon>Embryophyta</taxon>
        <taxon>Tracheophyta</taxon>
        <taxon>Spermatophyta</taxon>
        <taxon>Magnoliopsida</taxon>
        <taxon>eudicotyledons</taxon>
        <taxon>Gunneridae</taxon>
        <taxon>Pentapetalae</taxon>
        <taxon>asterids</taxon>
        <taxon>campanulids</taxon>
        <taxon>Asterales</taxon>
        <taxon>Asteraceae</taxon>
        <taxon>Cichorioideae</taxon>
        <taxon>Cichorieae</taxon>
        <taxon>Cichoriinae</taxon>
        <taxon>Cichorium</taxon>
    </lineage>
</organism>
<evidence type="ECO:0000313" key="2">
    <source>
        <dbReference type="Proteomes" id="UP001055811"/>
    </source>
</evidence>
<dbReference type="Proteomes" id="UP001055811">
    <property type="component" value="Linkage Group LG07"/>
</dbReference>
<accession>A0ACB9AM90</accession>
<protein>
    <submittedName>
        <fullName evidence="1">Uncharacterized protein</fullName>
    </submittedName>
</protein>
<evidence type="ECO:0000313" key="1">
    <source>
        <dbReference type="EMBL" id="KAI3709540.1"/>
    </source>
</evidence>
<keyword evidence="2" id="KW-1185">Reference proteome</keyword>
<sequence>MIDTPPIIDPIPIQSLLRSDDFKKRTLMVELTMLITRVSDTFSDNMVTAVNYSILQYEAPFFFGEFLEEDHGCDVDVQMVHDYLKVHMEDMDEERQLCCEGYPYFFVISSTNNMSCRVGANDRDLSFPNAFPLYILRLIVVYSSVDYL</sequence>
<reference evidence="1 2" key="2">
    <citation type="journal article" date="2022" name="Mol. Ecol. Resour.">
        <title>The genomes of chicory, endive, great burdock and yacon provide insights into Asteraceae paleo-polyploidization history and plant inulin production.</title>
        <authorList>
            <person name="Fan W."/>
            <person name="Wang S."/>
            <person name="Wang H."/>
            <person name="Wang A."/>
            <person name="Jiang F."/>
            <person name="Liu H."/>
            <person name="Zhao H."/>
            <person name="Xu D."/>
            <person name="Zhang Y."/>
        </authorList>
    </citation>
    <scope>NUCLEOTIDE SEQUENCE [LARGE SCALE GENOMIC DNA]</scope>
    <source>
        <strain evidence="2">cv. Punajuju</strain>
        <tissue evidence="1">Leaves</tissue>
    </source>
</reference>
<proteinExistence type="predicted"/>